<sequence length="55" mass="6410">MTRESLINFEEKLSSSLWSLGTAMKMLSRYKTFHTDNQVPTYTIPVKKFENALLI</sequence>
<reference evidence="1" key="2">
    <citation type="journal article" date="2015" name="Data Brief">
        <title>Shoot transcriptome of the giant reed, Arundo donax.</title>
        <authorList>
            <person name="Barrero R.A."/>
            <person name="Guerrero F.D."/>
            <person name="Moolhuijzen P."/>
            <person name="Goolsby J.A."/>
            <person name="Tidwell J."/>
            <person name="Bellgard S.E."/>
            <person name="Bellgard M.I."/>
        </authorList>
    </citation>
    <scope>NUCLEOTIDE SEQUENCE</scope>
    <source>
        <tissue evidence="1">Shoot tissue taken approximately 20 cm above the soil surface</tissue>
    </source>
</reference>
<proteinExistence type="predicted"/>
<accession>A0A0A9L357</accession>
<organism evidence="1">
    <name type="scientific">Arundo donax</name>
    <name type="common">Giant reed</name>
    <name type="synonym">Donax arundinaceus</name>
    <dbReference type="NCBI Taxonomy" id="35708"/>
    <lineage>
        <taxon>Eukaryota</taxon>
        <taxon>Viridiplantae</taxon>
        <taxon>Streptophyta</taxon>
        <taxon>Embryophyta</taxon>
        <taxon>Tracheophyta</taxon>
        <taxon>Spermatophyta</taxon>
        <taxon>Magnoliopsida</taxon>
        <taxon>Liliopsida</taxon>
        <taxon>Poales</taxon>
        <taxon>Poaceae</taxon>
        <taxon>PACMAD clade</taxon>
        <taxon>Arundinoideae</taxon>
        <taxon>Arundineae</taxon>
        <taxon>Arundo</taxon>
    </lineage>
</organism>
<evidence type="ECO:0000313" key="1">
    <source>
        <dbReference type="EMBL" id="JAD62273.1"/>
    </source>
</evidence>
<dbReference type="AlphaFoldDB" id="A0A0A9L357"/>
<reference evidence="1" key="1">
    <citation type="submission" date="2014-09" db="EMBL/GenBank/DDBJ databases">
        <authorList>
            <person name="Magalhaes I.L.F."/>
            <person name="Oliveira U."/>
            <person name="Santos F.R."/>
            <person name="Vidigal T.H.D.A."/>
            <person name="Brescovit A.D."/>
            <person name="Santos A.J."/>
        </authorList>
    </citation>
    <scope>NUCLEOTIDE SEQUENCE</scope>
    <source>
        <tissue evidence="1">Shoot tissue taken approximately 20 cm above the soil surface</tissue>
    </source>
</reference>
<dbReference type="EMBL" id="GBRH01235622">
    <property type="protein sequence ID" value="JAD62273.1"/>
    <property type="molecule type" value="Transcribed_RNA"/>
</dbReference>
<name>A0A0A9L357_ARUDO</name>
<protein>
    <submittedName>
        <fullName evidence="1">Uncharacterized protein</fullName>
    </submittedName>
</protein>